<keyword evidence="3" id="KW-1185">Reference proteome</keyword>
<gene>
    <name evidence="2" type="ORF">POL25_27440</name>
</gene>
<sequence>MRLCRPHGRPRGALARSGEMAAAAGTKSEQIEKWRDKYHDARKAAEETIAEYKKKAARFWKEDMPTVAKYGGAGALLGLWAGSYLYDKMAEWFGADSYLALYGTAALGVVVVAFAPKIVRGAVRKTEQQGPAIAALSGFGVGLAGIGAWRAWQDYSATNA</sequence>
<dbReference type="RefSeq" id="WP_272089178.1">
    <property type="nucleotide sequence ID" value="NZ_JAQNDL010000003.1"/>
</dbReference>
<dbReference type="Proteomes" id="UP001221686">
    <property type="component" value="Unassembled WGS sequence"/>
</dbReference>
<accession>A0ABT5E5P6</accession>
<protein>
    <recommendedName>
        <fullName evidence="4">Holin of 3TMs, for gene-transfer release</fullName>
    </recommendedName>
</protein>
<name>A0ABT5E5P6_9BACT</name>
<comment type="caution">
    <text evidence="2">The sequence shown here is derived from an EMBL/GenBank/DDBJ whole genome shotgun (WGS) entry which is preliminary data.</text>
</comment>
<proteinExistence type="predicted"/>
<keyword evidence="1" id="KW-0472">Membrane</keyword>
<evidence type="ECO:0000313" key="2">
    <source>
        <dbReference type="EMBL" id="MDC0720669.1"/>
    </source>
</evidence>
<keyword evidence="1" id="KW-1133">Transmembrane helix</keyword>
<evidence type="ECO:0000256" key="1">
    <source>
        <dbReference type="SAM" id="Phobius"/>
    </source>
</evidence>
<feature type="transmembrane region" description="Helical" evidence="1">
    <location>
        <begin position="98"/>
        <end position="119"/>
    </location>
</feature>
<dbReference type="EMBL" id="JAQNDL010000003">
    <property type="protein sequence ID" value="MDC0720669.1"/>
    <property type="molecule type" value="Genomic_DNA"/>
</dbReference>
<reference evidence="2 3" key="1">
    <citation type="submission" date="2022-11" db="EMBL/GenBank/DDBJ databases">
        <title>Minimal conservation of predation-associated metabolite biosynthetic gene clusters underscores biosynthetic potential of Myxococcota including descriptions for ten novel species: Archangium lansinium sp. nov., Myxococcus landrumus sp. nov., Nannocystis bai.</title>
        <authorList>
            <person name="Ahearne A."/>
            <person name="Stevens C."/>
            <person name="Dowd S."/>
        </authorList>
    </citation>
    <scope>NUCLEOTIDE SEQUENCE [LARGE SCALE GENOMIC DNA]</scope>
    <source>
        <strain evidence="2 3">BB15-2</strain>
    </source>
</reference>
<organism evidence="2 3">
    <name type="scientific">Nannocystis bainbridge</name>
    <dbReference type="NCBI Taxonomy" id="2995303"/>
    <lineage>
        <taxon>Bacteria</taxon>
        <taxon>Pseudomonadati</taxon>
        <taxon>Myxococcota</taxon>
        <taxon>Polyangia</taxon>
        <taxon>Nannocystales</taxon>
        <taxon>Nannocystaceae</taxon>
        <taxon>Nannocystis</taxon>
    </lineage>
</organism>
<feature type="transmembrane region" description="Helical" evidence="1">
    <location>
        <begin position="67"/>
        <end position="86"/>
    </location>
</feature>
<evidence type="ECO:0008006" key="4">
    <source>
        <dbReference type="Google" id="ProtNLM"/>
    </source>
</evidence>
<keyword evidence="1" id="KW-0812">Transmembrane</keyword>
<evidence type="ECO:0000313" key="3">
    <source>
        <dbReference type="Proteomes" id="UP001221686"/>
    </source>
</evidence>
<feature type="transmembrane region" description="Helical" evidence="1">
    <location>
        <begin position="131"/>
        <end position="152"/>
    </location>
</feature>